<dbReference type="SUPFAM" id="SSF50475">
    <property type="entry name" value="FMN-binding split barrel"/>
    <property type="match status" value="1"/>
</dbReference>
<organism evidence="4">
    <name type="scientific">Rhodococcus sp. ST-10</name>
    <dbReference type="NCBI Taxonomy" id="85582"/>
    <lineage>
        <taxon>Bacteria</taxon>
        <taxon>Bacillati</taxon>
        <taxon>Actinomycetota</taxon>
        <taxon>Actinomycetes</taxon>
        <taxon>Mycobacteriales</taxon>
        <taxon>Nocardiaceae</taxon>
        <taxon>Rhodococcus</taxon>
    </lineage>
</organism>
<keyword evidence="2" id="KW-0560">Oxidoreductase</keyword>
<dbReference type="GO" id="GO:0042602">
    <property type="term" value="F:riboflavin reductase (NADPH) activity"/>
    <property type="evidence" value="ECO:0007669"/>
    <property type="project" value="TreeGrafter"/>
</dbReference>
<name>G3XEX3_9NOCA</name>
<evidence type="ECO:0000313" key="4">
    <source>
        <dbReference type="EMBL" id="BAL04130.1"/>
    </source>
</evidence>
<dbReference type="Pfam" id="PF01613">
    <property type="entry name" value="Flavin_Reduct"/>
    <property type="match status" value="1"/>
</dbReference>
<dbReference type="Gene3D" id="2.30.110.10">
    <property type="entry name" value="Electron Transport, Fmn-binding Protein, Chain A"/>
    <property type="match status" value="1"/>
</dbReference>
<dbReference type="NCBIfam" id="NF045733">
    <property type="entry name" value="StyMonoxStyB"/>
    <property type="match status" value="1"/>
</dbReference>
<dbReference type="SMART" id="SM00903">
    <property type="entry name" value="Flavin_Reduct"/>
    <property type="match status" value="1"/>
</dbReference>
<dbReference type="GO" id="GO:0006208">
    <property type="term" value="P:pyrimidine nucleobase catabolic process"/>
    <property type="evidence" value="ECO:0007669"/>
    <property type="project" value="TreeGrafter"/>
</dbReference>
<dbReference type="PANTHER" id="PTHR30466">
    <property type="entry name" value="FLAVIN REDUCTASE"/>
    <property type="match status" value="1"/>
</dbReference>
<evidence type="ECO:0000256" key="1">
    <source>
        <dbReference type="ARBA" id="ARBA00008898"/>
    </source>
</evidence>
<accession>G3XEX3</accession>
<dbReference type="InterPro" id="IPR050268">
    <property type="entry name" value="NADH-dep_flavin_reductase"/>
</dbReference>
<dbReference type="InterPro" id="IPR054802">
    <property type="entry name" value="StyMonoxStyB"/>
</dbReference>
<proteinExistence type="inferred from homology"/>
<comment type="similarity">
    <text evidence="1">Belongs to the non-flavoprotein flavin reductase family.</text>
</comment>
<evidence type="ECO:0000259" key="3">
    <source>
        <dbReference type="SMART" id="SM00903"/>
    </source>
</evidence>
<dbReference type="PANTHER" id="PTHR30466:SF1">
    <property type="entry name" value="FMN REDUCTASE (NADH) RUTF"/>
    <property type="match status" value="1"/>
</dbReference>
<sequence>MSPQASTTSPTLTPTPEEVSAIAQMNFRTSVALFATGIAVVTMDDGDGGVHGVTVNSFTSISLDPPTVMVSLRPGRAHDLISSAGVYGVSVLTQAQQNHSRYFTGAREDNWSPEFLTGATVPTLAGSLARFECRVTDTISVHDHTLFIARVEHCDSDQGSPLMFFASKYHQPALTISDKAT</sequence>
<dbReference type="EMBL" id="AB594506">
    <property type="protein sequence ID" value="BAL04130.1"/>
    <property type="molecule type" value="Genomic_DNA"/>
</dbReference>
<dbReference type="InterPro" id="IPR012349">
    <property type="entry name" value="Split_barrel_FMN-bd"/>
</dbReference>
<feature type="domain" description="Flavin reductase like" evidence="3">
    <location>
        <begin position="31"/>
        <end position="171"/>
    </location>
</feature>
<dbReference type="AlphaFoldDB" id="G3XEX3"/>
<evidence type="ECO:0000256" key="2">
    <source>
        <dbReference type="ARBA" id="ARBA00023002"/>
    </source>
</evidence>
<protein>
    <submittedName>
        <fullName evidence="4">Flavin oxidoreductase</fullName>
    </submittedName>
</protein>
<dbReference type="InterPro" id="IPR002563">
    <property type="entry name" value="Flavin_Rdtase-like_dom"/>
</dbReference>
<dbReference type="GO" id="GO:0010181">
    <property type="term" value="F:FMN binding"/>
    <property type="evidence" value="ECO:0007669"/>
    <property type="project" value="InterPro"/>
</dbReference>
<reference evidence="4" key="1">
    <citation type="journal article" date="2012" name="J. Biosci. Bioeng.">
        <title>Isolation and characterization of styrene metabolism genes from styrene-assimilating soil bacteria Rhodococcus sp. ST-5 and ST-10.</title>
        <authorList>
            <person name="Toda H."/>
            <person name="Itoh N."/>
        </authorList>
    </citation>
    <scope>NUCLEOTIDE SEQUENCE</scope>
    <source>
        <strain evidence="4">ST-10</strain>
    </source>
</reference>
<gene>
    <name evidence="4" type="primary">styB</name>
</gene>